<evidence type="ECO:0000313" key="2">
    <source>
        <dbReference type="EMBL" id="GIH05719.1"/>
    </source>
</evidence>
<keyword evidence="3" id="KW-1185">Reference proteome</keyword>
<feature type="region of interest" description="Disordered" evidence="1">
    <location>
        <begin position="1"/>
        <end position="110"/>
    </location>
</feature>
<name>A0A8J3Q941_9ACTN</name>
<feature type="compositionally biased region" description="Polar residues" evidence="1">
    <location>
        <begin position="57"/>
        <end position="74"/>
    </location>
</feature>
<proteinExistence type="predicted"/>
<accession>A0A8J3Q941</accession>
<feature type="compositionally biased region" description="Polar residues" evidence="1">
    <location>
        <begin position="10"/>
        <end position="21"/>
    </location>
</feature>
<feature type="compositionally biased region" description="Low complexity" evidence="1">
    <location>
        <begin position="84"/>
        <end position="97"/>
    </location>
</feature>
<evidence type="ECO:0000313" key="3">
    <source>
        <dbReference type="Proteomes" id="UP000612899"/>
    </source>
</evidence>
<evidence type="ECO:0000256" key="1">
    <source>
        <dbReference type="SAM" id="MobiDB-lite"/>
    </source>
</evidence>
<reference evidence="2" key="1">
    <citation type="submission" date="2021-01" db="EMBL/GenBank/DDBJ databases">
        <title>Whole genome shotgun sequence of Rhizocola hellebori NBRC 109834.</title>
        <authorList>
            <person name="Komaki H."/>
            <person name="Tamura T."/>
        </authorList>
    </citation>
    <scope>NUCLEOTIDE SEQUENCE</scope>
    <source>
        <strain evidence="2">NBRC 109834</strain>
    </source>
</reference>
<dbReference type="EMBL" id="BONY01000021">
    <property type="protein sequence ID" value="GIH05719.1"/>
    <property type="molecule type" value="Genomic_DNA"/>
</dbReference>
<gene>
    <name evidence="2" type="ORF">Rhe02_37860</name>
</gene>
<comment type="caution">
    <text evidence="2">The sequence shown here is derived from an EMBL/GenBank/DDBJ whole genome shotgun (WGS) entry which is preliminary data.</text>
</comment>
<sequence length="144" mass="14778">MRTLPAPRASSPNAGPFSNPTKAAIPNANMPPTPLTNNRDGSNAVHDSRPPAGLANAATSNKTIIANSTANRIPSSRALDVIRPTPNTATSNHATPAHTHHTPPARSAIVTPNKGNIEIWMQSYANSTTAPAAIPASGPNPCAT</sequence>
<organism evidence="2 3">
    <name type="scientific">Rhizocola hellebori</name>
    <dbReference type="NCBI Taxonomy" id="1392758"/>
    <lineage>
        <taxon>Bacteria</taxon>
        <taxon>Bacillati</taxon>
        <taxon>Actinomycetota</taxon>
        <taxon>Actinomycetes</taxon>
        <taxon>Micromonosporales</taxon>
        <taxon>Micromonosporaceae</taxon>
        <taxon>Rhizocola</taxon>
    </lineage>
</organism>
<dbReference type="Proteomes" id="UP000612899">
    <property type="component" value="Unassembled WGS sequence"/>
</dbReference>
<protein>
    <submittedName>
        <fullName evidence="2">Uncharacterized protein</fullName>
    </submittedName>
</protein>
<dbReference type="AlphaFoldDB" id="A0A8J3Q941"/>